<evidence type="ECO:0000313" key="1">
    <source>
        <dbReference type="EMBL" id="GBM75878.1"/>
    </source>
</evidence>
<proteinExistence type="predicted"/>
<reference evidence="1 2" key="1">
    <citation type="journal article" date="2019" name="Sci. Rep.">
        <title>Orb-weaving spider Araneus ventricosus genome elucidates the spidroin gene catalogue.</title>
        <authorList>
            <person name="Kono N."/>
            <person name="Nakamura H."/>
            <person name="Ohtoshi R."/>
            <person name="Moran D.A.P."/>
            <person name="Shinohara A."/>
            <person name="Yoshida Y."/>
            <person name="Fujiwara M."/>
            <person name="Mori M."/>
            <person name="Tomita M."/>
            <person name="Arakawa K."/>
        </authorList>
    </citation>
    <scope>NUCLEOTIDE SEQUENCE [LARGE SCALE GENOMIC DNA]</scope>
</reference>
<organism evidence="1 2">
    <name type="scientific">Araneus ventricosus</name>
    <name type="common">Orbweaver spider</name>
    <name type="synonym">Epeira ventricosa</name>
    <dbReference type="NCBI Taxonomy" id="182803"/>
    <lineage>
        <taxon>Eukaryota</taxon>
        <taxon>Metazoa</taxon>
        <taxon>Ecdysozoa</taxon>
        <taxon>Arthropoda</taxon>
        <taxon>Chelicerata</taxon>
        <taxon>Arachnida</taxon>
        <taxon>Araneae</taxon>
        <taxon>Araneomorphae</taxon>
        <taxon>Entelegynae</taxon>
        <taxon>Araneoidea</taxon>
        <taxon>Araneidae</taxon>
        <taxon>Araneus</taxon>
    </lineage>
</organism>
<protein>
    <submittedName>
        <fullName evidence="1">Uncharacterized protein</fullName>
    </submittedName>
</protein>
<dbReference type="Proteomes" id="UP000499080">
    <property type="component" value="Unassembled WGS sequence"/>
</dbReference>
<dbReference type="EMBL" id="BGPR01002583">
    <property type="protein sequence ID" value="GBM75878.1"/>
    <property type="molecule type" value="Genomic_DNA"/>
</dbReference>
<keyword evidence="2" id="KW-1185">Reference proteome</keyword>
<comment type="caution">
    <text evidence="1">The sequence shown here is derived from an EMBL/GenBank/DDBJ whole genome shotgun (WGS) entry which is preliminary data.</text>
</comment>
<gene>
    <name evidence="1" type="ORF">AVEN_164162_1</name>
</gene>
<evidence type="ECO:0000313" key="2">
    <source>
        <dbReference type="Proteomes" id="UP000499080"/>
    </source>
</evidence>
<name>A0A4Y2IDZ1_ARAVE</name>
<sequence>MIIHGDANVTQILPPLSKPRRLYEYPVRIGGIRRARLNMQPVPMPVIVFGLPNCKCKSSLHVRSSRWAWFDGRNRRRLVSPMTSAAILATTLKPEGQCMGFGQRIVPNYMLLNCAKFNAVIQKHNILTKIMAIPPNY</sequence>
<dbReference type="AlphaFoldDB" id="A0A4Y2IDZ1"/>
<accession>A0A4Y2IDZ1</accession>